<keyword evidence="5" id="KW-0378">Hydrolase</keyword>
<evidence type="ECO:0000256" key="5">
    <source>
        <dbReference type="ARBA" id="ARBA00022801"/>
    </source>
</evidence>
<keyword evidence="6" id="KW-0862">Zinc</keyword>
<keyword evidence="12" id="KW-1185">Reference proteome</keyword>
<dbReference type="PANTHER" id="PTHR11733:SF167">
    <property type="entry name" value="FI17812P1-RELATED"/>
    <property type="match status" value="1"/>
</dbReference>
<name>A0A6N6VPN3_9BACT</name>
<sequence length="667" mass="77796">MSYNLKKICITAFFSSLLSAFSAFADDYPTIPDANFVVPEKRDFQLNNSISPCHNFFNYTCSKEIEKFKLPESKSRYVFSFNDSAERIKKLRLKYINYILNKPNLNSRNKMIKNFYLSCSNENSRKNEEFSLINNYKNEIMNLNREKLLEKFALESLSGNPNLISIDEDENIHNPKIKDIQFSYSLPLKVKDYYNNQQMLSDYNKLIKNFFDMINMNDSDSKSNFIVQFEKDIASVYPSKAEMRELSTKDNSIQRKYLLFIYPQLNFKTMLDRIPNDVNINVITKDAFSKMNTKLQNASLSELQALALWNRFSKGDIKYSYPDFYSEFKNFKSKYNGLSKAEEPLDMQCTQETVNVLERNLDIEVVNAYYNTFPSQRVKNIVNQVQKTTLNNIQKNTWLSQEAKHKAELKIQKIRFQLVKPEHIDDWDLKDETVLNEDTFIKNKRSIAENDFKKMLNEIEYPVNDLKWQMSPLTVNAYYNPTANQFVMPLGILQPPFFDETKSDIVNYGSVGMVVAHEIGHSIDDQGSKYDETGKLNPWMNESDLNTFKQKTQKIITVFARDGIDGKLTLGENIADFVGLQNAFQSAFPNNAKNIEKQKEFFIQYAKTWCGVIQPKNREFLIKTDPHSPIDLRVNDQMKLSKKFEETFSCSQGDSMTLPDSERITLW</sequence>
<evidence type="ECO:0008006" key="13">
    <source>
        <dbReference type="Google" id="ProtNLM"/>
    </source>
</evidence>
<evidence type="ECO:0000256" key="4">
    <source>
        <dbReference type="ARBA" id="ARBA00022723"/>
    </source>
</evidence>
<dbReference type="InterPro" id="IPR042089">
    <property type="entry name" value="Peptidase_M13_dom_2"/>
</dbReference>
<dbReference type="Proteomes" id="UP000437748">
    <property type="component" value="Unassembled WGS sequence"/>
</dbReference>
<dbReference type="SUPFAM" id="SSF55486">
    <property type="entry name" value="Metalloproteases ('zincins'), catalytic domain"/>
    <property type="match status" value="1"/>
</dbReference>
<keyword evidence="4" id="KW-0479">Metal-binding</keyword>
<dbReference type="GO" id="GO:0046872">
    <property type="term" value="F:metal ion binding"/>
    <property type="evidence" value="ECO:0007669"/>
    <property type="project" value="UniProtKB-KW"/>
</dbReference>
<dbReference type="GO" id="GO:0005886">
    <property type="term" value="C:plasma membrane"/>
    <property type="evidence" value="ECO:0007669"/>
    <property type="project" value="TreeGrafter"/>
</dbReference>
<dbReference type="GO" id="GO:0004222">
    <property type="term" value="F:metalloendopeptidase activity"/>
    <property type="evidence" value="ECO:0007669"/>
    <property type="project" value="InterPro"/>
</dbReference>
<keyword evidence="7" id="KW-0482">Metalloprotease</keyword>
<dbReference type="AlphaFoldDB" id="A0A6N6VPN3"/>
<dbReference type="InterPro" id="IPR024079">
    <property type="entry name" value="MetalloPept_cat_dom_sf"/>
</dbReference>
<accession>A0A6N6VPN3</accession>
<evidence type="ECO:0000256" key="1">
    <source>
        <dbReference type="ARBA" id="ARBA00001947"/>
    </source>
</evidence>
<feature type="domain" description="Peptidase M13 N-terminal" evidence="10">
    <location>
        <begin position="52"/>
        <end position="417"/>
    </location>
</feature>
<dbReference type="EMBL" id="WFLM01000005">
    <property type="protein sequence ID" value="KAB8036906.1"/>
    <property type="molecule type" value="Genomic_DNA"/>
</dbReference>
<dbReference type="InterPro" id="IPR018497">
    <property type="entry name" value="Peptidase_M13_C"/>
</dbReference>
<keyword evidence="8" id="KW-0732">Signal</keyword>
<gene>
    <name evidence="11" type="ORF">GCL60_13765</name>
</gene>
<evidence type="ECO:0000256" key="2">
    <source>
        <dbReference type="ARBA" id="ARBA00007357"/>
    </source>
</evidence>
<dbReference type="Pfam" id="PF01431">
    <property type="entry name" value="Peptidase_M13"/>
    <property type="match status" value="1"/>
</dbReference>
<keyword evidence="3" id="KW-0645">Protease</keyword>
<organism evidence="11 12">
    <name type="scientific">Silvanigrella paludirubra</name>
    <dbReference type="NCBI Taxonomy" id="2499159"/>
    <lineage>
        <taxon>Bacteria</taxon>
        <taxon>Pseudomonadati</taxon>
        <taxon>Bdellovibrionota</taxon>
        <taxon>Oligoflexia</taxon>
        <taxon>Silvanigrellales</taxon>
        <taxon>Silvanigrellaceae</taxon>
        <taxon>Silvanigrella</taxon>
    </lineage>
</organism>
<dbReference type="RefSeq" id="WP_153421321.1">
    <property type="nucleotide sequence ID" value="NZ_WFLM01000005.1"/>
</dbReference>
<feature type="domain" description="Peptidase M13 C-terminal" evidence="9">
    <location>
        <begin position="476"/>
        <end position="662"/>
    </location>
</feature>
<dbReference type="PRINTS" id="PR00786">
    <property type="entry name" value="NEPRILYSIN"/>
</dbReference>
<dbReference type="Gene3D" id="1.10.1380.10">
    <property type="entry name" value="Neutral endopeptidase , domain2"/>
    <property type="match status" value="1"/>
</dbReference>
<comment type="similarity">
    <text evidence="2">Belongs to the peptidase M13 family.</text>
</comment>
<dbReference type="GO" id="GO:0016485">
    <property type="term" value="P:protein processing"/>
    <property type="evidence" value="ECO:0007669"/>
    <property type="project" value="TreeGrafter"/>
</dbReference>
<evidence type="ECO:0000256" key="6">
    <source>
        <dbReference type="ARBA" id="ARBA00022833"/>
    </source>
</evidence>
<dbReference type="Pfam" id="PF05649">
    <property type="entry name" value="Peptidase_M13_N"/>
    <property type="match status" value="1"/>
</dbReference>
<dbReference type="InterPro" id="IPR000718">
    <property type="entry name" value="Peptidase_M13"/>
</dbReference>
<comment type="caution">
    <text evidence="11">The sequence shown here is derived from an EMBL/GenBank/DDBJ whole genome shotgun (WGS) entry which is preliminary data.</text>
</comment>
<evidence type="ECO:0000313" key="12">
    <source>
        <dbReference type="Proteomes" id="UP000437748"/>
    </source>
</evidence>
<dbReference type="OrthoDB" id="4649316at2"/>
<protein>
    <recommendedName>
        <fullName evidence="13">M13 family peptidase</fullName>
    </recommendedName>
</protein>
<feature type="chain" id="PRO_5027019602" description="M13 family peptidase" evidence="8">
    <location>
        <begin position="26"/>
        <end position="667"/>
    </location>
</feature>
<proteinExistence type="inferred from homology"/>
<comment type="cofactor">
    <cofactor evidence="1">
        <name>Zn(2+)</name>
        <dbReference type="ChEBI" id="CHEBI:29105"/>
    </cofactor>
</comment>
<evidence type="ECO:0000313" key="11">
    <source>
        <dbReference type="EMBL" id="KAB8036906.1"/>
    </source>
</evidence>
<evidence type="ECO:0000256" key="3">
    <source>
        <dbReference type="ARBA" id="ARBA00022670"/>
    </source>
</evidence>
<dbReference type="PROSITE" id="PS51885">
    <property type="entry name" value="NEPRILYSIN"/>
    <property type="match status" value="1"/>
</dbReference>
<evidence type="ECO:0000259" key="10">
    <source>
        <dbReference type="Pfam" id="PF05649"/>
    </source>
</evidence>
<feature type="signal peptide" evidence="8">
    <location>
        <begin position="1"/>
        <end position="25"/>
    </location>
</feature>
<dbReference type="CDD" id="cd08662">
    <property type="entry name" value="M13"/>
    <property type="match status" value="1"/>
</dbReference>
<evidence type="ECO:0000259" key="9">
    <source>
        <dbReference type="Pfam" id="PF01431"/>
    </source>
</evidence>
<evidence type="ECO:0000256" key="7">
    <source>
        <dbReference type="ARBA" id="ARBA00023049"/>
    </source>
</evidence>
<evidence type="ECO:0000256" key="8">
    <source>
        <dbReference type="SAM" id="SignalP"/>
    </source>
</evidence>
<reference evidence="11 12" key="1">
    <citation type="submission" date="2019-10" db="EMBL/GenBank/DDBJ databases">
        <title>New species of Slilvanegrellaceae.</title>
        <authorList>
            <person name="Pitt A."/>
            <person name="Hahn M.W."/>
        </authorList>
    </citation>
    <scope>NUCLEOTIDE SEQUENCE [LARGE SCALE GENOMIC DNA]</scope>
    <source>
        <strain evidence="11 12">SP-Ram-0.45-NSY-1</strain>
    </source>
</reference>
<dbReference type="PANTHER" id="PTHR11733">
    <property type="entry name" value="ZINC METALLOPROTEASE FAMILY M13 NEPRILYSIN-RELATED"/>
    <property type="match status" value="1"/>
</dbReference>
<dbReference type="Gene3D" id="3.40.390.10">
    <property type="entry name" value="Collagenase (Catalytic Domain)"/>
    <property type="match status" value="1"/>
</dbReference>
<dbReference type="InterPro" id="IPR008753">
    <property type="entry name" value="Peptidase_M13_N"/>
</dbReference>